<evidence type="ECO:0000313" key="2">
    <source>
        <dbReference type="Proteomes" id="UP000235659"/>
    </source>
</evidence>
<dbReference type="EMBL" id="PNXY01000032">
    <property type="protein sequence ID" value="PMS24831.1"/>
    <property type="molecule type" value="Genomic_DNA"/>
</dbReference>
<dbReference type="Proteomes" id="UP000235659">
    <property type="component" value="Unassembled WGS sequence"/>
</dbReference>
<sequence length="282" mass="30788">MACITPLLFHPTRISERQDGVEVPFDRALRRRDTPASPSSSNACIVRAAWRVGWRVASRAASVGAATRAAASEDWQFEAGIATDKVTRGMDISYRQPSVNVAANWYPGNGFFAGASAASIRFDQTRTTGAEFVANVGYGWRLANDWSAQAMLAHYQFTRVPSAARFNYDELVLTAGWRDSVFASIALSPNTGFGPSPSSRAVSYDLVGRLPLVHGWTATAGIGYYDLHSVIGIGYVYGNVGLTWQFRSWQFDVAYIATNSEAKTTLGPGASNRWIADAIWHF</sequence>
<dbReference type="InterPro" id="IPR010239">
    <property type="entry name" value="CHP02001"/>
</dbReference>
<accession>A0ABX4UYG8</accession>
<evidence type="ECO:0000313" key="1">
    <source>
        <dbReference type="EMBL" id="PMS24831.1"/>
    </source>
</evidence>
<proteinExistence type="predicted"/>
<name>A0ABX4UYG8_9BURK</name>
<dbReference type="NCBIfam" id="TIGR02001">
    <property type="entry name" value="gcw_chp"/>
    <property type="match status" value="1"/>
</dbReference>
<dbReference type="Pfam" id="PF09694">
    <property type="entry name" value="Gcw_chp"/>
    <property type="match status" value="1"/>
</dbReference>
<evidence type="ECO:0008006" key="3">
    <source>
        <dbReference type="Google" id="ProtNLM"/>
    </source>
</evidence>
<comment type="caution">
    <text evidence="1">The sequence shown here is derived from an EMBL/GenBank/DDBJ whole genome shotgun (WGS) entry which is preliminary data.</text>
</comment>
<organism evidence="1 2">
    <name type="scientific">Paraburkholderia rhynchosiae</name>
    <dbReference type="NCBI Taxonomy" id="487049"/>
    <lineage>
        <taxon>Bacteria</taxon>
        <taxon>Pseudomonadati</taxon>
        <taxon>Pseudomonadota</taxon>
        <taxon>Betaproteobacteria</taxon>
        <taxon>Burkholderiales</taxon>
        <taxon>Burkholderiaceae</taxon>
        <taxon>Paraburkholderia</taxon>
    </lineage>
</organism>
<keyword evidence="2" id="KW-1185">Reference proteome</keyword>
<protein>
    <recommendedName>
        <fullName evidence="3">Porin domain-containing protein</fullName>
    </recommendedName>
</protein>
<reference evidence="1 2" key="1">
    <citation type="submission" date="2018-01" db="EMBL/GenBank/DDBJ databases">
        <title>Whole genome analyses suggest that Burkholderia sensu lato contains two further novel genera in the rhizoxinica-symbiotica group Mycetohabitans gen. nov., and Trinickia gen. nov.: implications for the evolution of diazotrophy and nodulation in the Burkholderiaceae.</title>
        <authorList>
            <person name="Estrada-de los Santos P."/>
            <person name="Palmer M."/>
            <person name="Chavez-Ramirez B."/>
            <person name="Beukes C."/>
            <person name="Steenkamp E.T."/>
            <person name="Hirsch A.M."/>
            <person name="Manyaka P."/>
            <person name="Maluk M."/>
            <person name="Lafos M."/>
            <person name="Crook M."/>
            <person name="Gross E."/>
            <person name="Simon M.F."/>
            <person name="Bueno dos Reis Junior F."/>
            <person name="Poole P.S."/>
            <person name="Venter S.N."/>
            <person name="James E.K."/>
        </authorList>
    </citation>
    <scope>NUCLEOTIDE SEQUENCE [LARGE SCALE GENOMIC DNA]</scope>
    <source>
        <strain evidence="1 2">WSM 3937</strain>
    </source>
</reference>
<gene>
    <name evidence="1" type="ORF">C0Z16_30280</name>
</gene>